<dbReference type="AlphaFoldDB" id="A0A518DBC0"/>
<dbReference type="KEGG" id="pnd:Pla175_21440"/>
<evidence type="ECO:0000313" key="2">
    <source>
        <dbReference type="Proteomes" id="UP000317429"/>
    </source>
</evidence>
<sequence length="160" mass="16886">MNEAYGPGSDFQKGVVVDNFRRRGVPAMLLGIALCGLIGCGDGRPVRVPVSGVVLIDGAPLTHGSILFFPEQGRPGGGAIGADGTFTASCYEPGDGLPPGKYRVQVKATEPMGEVAQRWHAPQKYASPSTSGLEVDVDSAIDDLKIELQWDGGKPFVERF</sequence>
<gene>
    <name evidence="1" type="ORF">Pla175_21440</name>
</gene>
<dbReference type="Proteomes" id="UP000317429">
    <property type="component" value="Chromosome"/>
</dbReference>
<name>A0A518DBC0_9BACT</name>
<evidence type="ECO:0000313" key="1">
    <source>
        <dbReference type="EMBL" id="QDU88762.1"/>
    </source>
</evidence>
<organism evidence="1 2">
    <name type="scientific">Pirellulimonas nuda</name>
    <dbReference type="NCBI Taxonomy" id="2528009"/>
    <lineage>
        <taxon>Bacteria</taxon>
        <taxon>Pseudomonadati</taxon>
        <taxon>Planctomycetota</taxon>
        <taxon>Planctomycetia</taxon>
        <taxon>Pirellulales</taxon>
        <taxon>Lacipirellulaceae</taxon>
        <taxon>Pirellulimonas</taxon>
    </lineage>
</organism>
<reference evidence="1 2" key="1">
    <citation type="submission" date="2019-02" db="EMBL/GenBank/DDBJ databases">
        <title>Deep-cultivation of Planctomycetes and their phenomic and genomic characterization uncovers novel biology.</title>
        <authorList>
            <person name="Wiegand S."/>
            <person name="Jogler M."/>
            <person name="Boedeker C."/>
            <person name="Pinto D."/>
            <person name="Vollmers J."/>
            <person name="Rivas-Marin E."/>
            <person name="Kohn T."/>
            <person name="Peeters S.H."/>
            <person name="Heuer A."/>
            <person name="Rast P."/>
            <person name="Oberbeckmann S."/>
            <person name="Bunk B."/>
            <person name="Jeske O."/>
            <person name="Meyerdierks A."/>
            <person name="Storesund J.E."/>
            <person name="Kallscheuer N."/>
            <person name="Luecker S."/>
            <person name="Lage O.M."/>
            <person name="Pohl T."/>
            <person name="Merkel B.J."/>
            <person name="Hornburger P."/>
            <person name="Mueller R.-W."/>
            <person name="Bruemmer F."/>
            <person name="Labrenz M."/>
            <person name="Spormann A.M."/>
            <person name="Op den Camp H."/>
            <person name="Overmann J."/>
            <person name="Amann R."/>
            <person name="Jetten M.S.M."/>
            <person name="Mascher T."/>
            <person name="Medema M.H."/>
            <person name="Devos D.P."/>
            <person name="Kaster A.-K."/>
            <person name="Ovreas L."/>
            <person name="Rohde M."/>
            <person name="Galperin M.Y."/>
            <person name="Jogler C."/>
        </authorList>
    </citation>
    <scope>NUCLEOTIDE SEQUENCE [LARGE SCALE GENOMIC DNA]</scope>
    <source>
        <strain evidence="1 2">Pla175</strain>
    </source>
</reference>
<evidence type="ECO:0008006" key="3">
    <source>
        <dbReference type="Google" id="ProtNLM"/>
    </source>
</evidence>
<proteinExistence type="predicted"/>
<keyword evidence="2" id="KW-1185">Reference proteome</keyword>
<dbReference type="EMBL" id="CP036291">
    <property type="protein sequence ID" value="QDU88762.1"/>
    <property type="molecule type" value="Genomic_DNA"/>
</dbReference>
<accession>A0A518DBC0</accession>
<protein>
    <recommendedName>
        <fullName evidence="3">Carboxypeptidase regulatory-like domain-containing protein</fullName>
    </recommendedName>
</protein>